<name>A0A2U8QEH4_9BRAD</name>
<evidence type="ECO:0000256" key="2">
    <source>
        <dbReference type="ARBA" id="ARBA00007365"/>
    </source>
</evidence>
<comment type="catalytic activity">
    <reaction evidence="5">
        <text>[protein]-peptidylproline (omega=180) = [protein]-peptidylproline (omega=0)</text>
        <dbReference type="Rhea" id="RHEA:16237"/>
        <dbReference type="Rhea" id="RHEA-COMP:10747"/>
        <dbReference type="Rhea" id="RHEA-COMP:10748"/>
        <dbReference type="ChEBI" id="CHEBI:83833"/>
        <dbReference type="ChEBI" id="CHEBI:83834"/>
        <dbReference type="EC" id="5.2.1.8"/>
    </reaction>
</comment>
<evidence type="ECO:0000256" key="4">
    <source>
        <dbReference type="ARBA" id="ARBA00023235"/>
    </source>
</evidence>
<dbReference type="SUPFAM" id="SSF50891">
    <property type="entry name" value="Cyclophilin-like"/>
    <property type="match status" value="1"/>
</dbReference>
<dbReference type="RefSeq" id="WP_094974044.1">
    <property type="nucleotide sequence ID" value="NZ_CP029427.2"/>
</dbReference>
<dbReference type="Pfam" id="PF00160">
    <property type="entry name" value="Pro_isomerase"/>
    <property type="match status" value="1"/>
</dbReference>
<accession>A0A2U8QEH4</accession>
<keyword evidence="3 5" id="KW-0697">Rotamase</keyword>
<evidence type="ECO:0000256" key="1">
    <source>
        <dbReference type="ARBA" id="ARBA00002388"/>
    </source>
</evidence>
<dbReference type="PROSITE" id="PS50072">
    <property type="entry name" value="CSA_PPIASE_2"/>
    <property type="match status" value="1"/>
</dbReference>
<reference evidence="6 7" key="1">
    <citation type="journal article" date="2020" name="Int. J. Syst. Evol. Microbiol.">
        <title>Description and complete genome sequences of Bradyrhizobium symbiodeficiens sp. nov., a non-symbiotic bacterium associated with legumes native to Canada.</title>
        <authorList>
            <person name="Bromfield E.S.P."/>
            <person name="Cloutier S."/>
            <person name="Nguyen H.D.T."/>
        </authorList>
    </citation>
    <scope>NUCLEOTIDE SEQUENCE [LARGE SCALE GENOMIC DNA]</scope>
    <source>
        <strain evidence="6 7">101S1MB</strain>
    </source>
</reference>
<dbReference type="Gene3D" id="2.40.100.10">
    <property type="entry name" value="Cyclophilin-like"/>
    <property type="match status" value="1"/>
</dbReference>
<keyword evidence="4 5" id="KW-0413">Isomerase</keyword>
<dbReference type="CDD" id="cd00317">
    <property type="entry name" value="cyclophilin"/>
    <property type="match status" value="1"/>
</dbReference>
<dbReference type="GO" id="GO:0003755">
    <property type="term" value="F:peptidyl-prolyl cis-trans isomerase activity"/>
    <property type="evidence" value="ECO:0007669"/>
    <property type="project" value="UniProtKB-UniRule"/>
</dbReference>
<dbReference type="InterPro" id="IPR044666">
    <property type="entry name" value="Cyclophilin_A-like"/>
</dbReference>
<comment type="function">
    <text evidence="1 5">PPIases accelerate the folding of proteins. It catalyzes the cis-trans isomerization of proline imidic peptide bonds in oligopeptides.</text>
</comment>
<sequence>MSATENTLILETTQGPVTIEMRPDLAPGHVARIKELVREGFYDGIVFHRVIDGFMAQTGCPQGTGTGGSGKKLKAEFNKEPHVRGTTSMARAASPDSGDSQFFICFDDARFLDNQYTVWGKVTEGMENVDKIKRGEPVQNPDKIVKARMAADKE</sequence>
<gene>
    <name evidence="6" type="ORF">HAV00_27255</name>
</gene>
<evidence type="ECO:0000313" key="7">
    <source>
        <dbReference type="Proteomes" id="UP000500895"/>
    </source>
</evidence>
<dbReference type="PRINTS" id="PR00153">
    <property type="entry name" value="CSAPPISMRASE"/>
</dbReference>
<dbReference type="InterPro" id="IPR029000">
    <property type="entry name" value="Cyclophilin-like_dom_sf"/>
</dbReference>
<dbReference type="PANTHER" id="PTHR45625:SF4">
    <property type="entry name" value="PEPTIDYLPROLYL ISOMERASE DOMAIN AND WD REPEAT-CONTAINING PROTEIN 1"/>
    <property type="match status" value="1"/>
</dbReference>
<dbReference type="KEGG" id="bsym:CIT39_15245"/>
<dbReference type="Proteomes" id="UP000500895">
    <property type="component" value="Chromosome"/>
</dbReference>
<protein>
    <recommendedName>
        <fullName evidence="5">Peptidyl-prolyl cis-trans isomerase</fullName>
        <shortName evidence="5">PPIase</shortName>
        <ecNumber evidence="5">5.2.1.8</ecNumber>
    </recommendedName>
</protein>
<dbReference type="PANTHER" id="PTHR45625">
    <property type="entry name" value="PEPTIDYL-PROLYL CIS-TRANS ISOMERASE-RELATED"/>
    <property type="match status" value="1"/>
</dbReference>
<dbReference type="EC" id="5.2.1.8" evidence="5"/>
<dbReference type="InterPro" id="IPR002130">
    <property type="entry name" value="Cyclophilin-type_PPIase_dom"/>
</dbReference>
<evidence type="ECO:0000256" key="5">
    <source>
        <dbReference type="RuleBase" id="RU363019"/>
    </source>
</evidence>
<evidence type="ECO:0000256" key="3">
    <source>
        <dbReference type="ARBA" id="ARBA00023110"/>
    </source>
</evidence>
<dbReference type="PIRSF" id="PIRSF001467">
    <property type="entry name" value="Peptidylpro_ismrse"/>
    <property type="match status" value="1"/>
</dbReference>
<comment type="similarity">
    <text evidence="2 5">Belongs to the cyclophilin-type PPIase family.</text>
</comment>
<proteinExistence type="inferred from homology"/>
<dbReference type="EMBL" id="CP050066">
    <property type="protein sequence ID" value="QIP09712.1"/>
    <property type="molecule type" value="Genomic_DNA"/>
</dbReference>
<evidence type="ECO:0000313" key="6">
    <source>
        <dbReference type="EMBL" id="QIP09712.1"/>
    </source>
</evidence>
<organism evidence="6 7">
    <name type="scientific">Bradyrhizobium symbiodeficiens</name>
    <dbReference type="NCBI Taxonomy" id="1404367"/>
    <lineage>
        <taxon>Bacteria</taxon>
        <taxon>Pseudomonadati</taxon>
        <taxon>Pseudomonadota</taxon>
        <taxon>Alphaproteobacteria</taxon>
        <taxon>Hyphomicrobiales</taxon>
        <taxon>Nitrobacteraceae</taxon>
        <taxon>Bradyrhizobium</taxon>
    </lineage>
</organism>
<dbReference type="AlphaFoldDB" id="A0A2U8QEH4"/>
<dbReference type="InterPro" id="IPR024936">
    <property type="entry name" value="Cyclophilin-type_PPIase"/>
</dbReference>